<dbReference type="Proteomes" id="UP000596742">
    <property type="component" value="Unassembled WGS sequence"/>
</dbReference>
<name>A0A8B6CYI5_MYTGA</name>
<evidence type="ECO:0008006" key="5">
    <source>
        <dbReference type="Google" id="ProtNLM"/>
    </source>
</evidence>
<sequence>MVREHICDVLLLTLISLACGAEKCIYETESGKKIGCCADYEEKENDCVVCSIGYTSDRGQKCRPCPNNTYGERCAQDCFCSALEICDNVEGCVIPSTIISEQAASITMHLPRMLNETTTMTTGNSTANIVQELLSGDVISYYTLSLTVAVCGICVCFIIYNRKRRTEKKKATNTKTTNLALHQNCHIIEIEEPMYDIIDDTDIQKIQMQKPHEFNDVISRSNSTGSTESQKKLNHELSCQFLPNGGGKRHDSKENCSPVIMDDNISSSLEDIQNHTQTFLTDIEIATPEVTDTKSTCDTK</sequence>
<dbReference type="EMBL" id="UYJE01002583">
    <property type="protein sequence ID" value="VDI12116.1"/>
    <property type="molecule type" value="Genomic_DNA"/>
</dbReference>
<accession>A0A8B6CYI5</accession>
<gene>
    <name evidence="3" type="ORF">MGAL_10B015207</name>
</gene>
<proteinExistence type="predicted"/>
<dbReference type="AlphaFoldDB" id="A0A8B6CYI5"/>
<evidence type="ECO:0000256" key="1">
    <source>
        <dbReference type="SAM" id="Phobius"/>
    </source>
</evidence>
<dbReference type="PROSITE" id="PS51257">
    <property type="entry name" value="PROKAR_LIPOPROTEIN"/>
    <property type="match status" value="1"/>
</dbReference>
<reference evidence="3" key="1">
    <citation type="submission" date="2018-11" db="EMBL/GenBank/DDBJ databases">
        <authorList>
            <person name="Alioto T."/>
            <person name="Alioto T."/>
        </authorList>
    </citation>
    <scope>NUCLEOTIDE SEQUENCE</scope>
</reference>
<keyword evidence="1" id="KW-0472">Membrane</keyword>
<keyword evidence="2" id="KW-0732">Signal</keyword>
<protein>
    <recommendedName>
        <fullName evidence="5">TNFR-Cys domain-containing protein</fullName>
    </recommendedName>
</protein>
<keyword evidence="4" id="KW-1185">Reference proteome</keyword>
<evidence type="ECO:0000256" key="2">
    <source>
        <dbReference type="SAM" id="SignalP"/>
    </source>
</evidence>
<comment type="caution">
    <text evidence="3">The sequence shown here is derived from an EMBL/GenBank/DDBJ whole genome shotgun (WGS) entry which is preliminary data.</text>
</comment>
<organism evidence="3 4">
    <name type="scientific">Mytilus galloprovincialis</name>
    <name type="common">Mediterranean mussel</name>
    <dbReference type="NCBI Taxonomy" id="29158"/>
    <lineage>
        <taxon>Eukaryota</taxon>
        <taxon>Metazoa</taxon>
        <taxon>Spiralia</taxon>
        <taxon>Lophotrochozoa</taxon>
        <taxon>Mollusca</taxon>
        <taxon>Bivalvia</taxon>
        <taxon>Autobranchia</taxon>
        <taxon>Pteriomorphia</taxon>
        <taxon>Mytilida</taxon>
        <taxon>Mytiloidea</taxon>
        <taxon>Mytilidae</taxon>
        <taxon>Mytilinae</taxon>
        <taxon>Mytilus</taxon>
    </lineage>
</organism>
<evidence type="ECO:0000313" key="3">
    <source>
        <dbReference type="EMBL" id="VDI12116.1"/>
    </source>
</evidence>
<keyword evidence="1" id="KW-1133">Transmembrane helix</keyword>
<feature type="chain" id="PRO_5032463889" description="TNFR-Cys domain-containing protein" evidence="2">
    <location>
        <begin position="21"/>
        <end position="300"/>
    </location>
</feature>
<feature type="transmembrane region" description="Helical" evidence="1">
    <location>
        <begin position="139"/>
        <end position="160"/>
    </location>
</feature>
<evidence type="ECO:0000313" key="4">
    <source>
        <dbReference type="Proteomes" id="UP000596742"/>
    </source>
</evidence>
<keyword evidence="1" id="KW-0812">Transmembrane</keyword>
<feature type="signal peptide" evidence="2">
    <location>
        <begin position="1"/>
        <end position="20"/>
    </location>
</feature>
<dbReference type="OrthoDB" id="6133516at2759"/>